<gene>
    <name evidence="7" type="ORF">ACFOUY_08760</name>
</gene>
<dbReference type="InterPro" id="IPR012944">
    <property type="entry name" value="SusD_RagB_dom"/>
</dbReference>
<dbReference type="EMBL" id="JBHSBY010000038">
    <property type="protein sequence ID" value="MFC4196786.1"/>
    <property type="molecule type" value="Genomic_DNA"/>
</dbReference>
<evidence type="ECO:0000256" key="5">
    <source>
        <dbReference type="ARBA" id="ARBA00023237"/>
    </source>
</evidence>
<keyword evidence="8" id="KW-1185">Reference proteome</keyword>
<dbReference type="Gene3D" id="1.25.40.390">
    <property type="match status" value="1"/>
</dbReference>
<organism evidence="7 8">
    <name type="scientific">Pedobacter jamesrossensis</name>
    <dbReference type="NCBI Taxonomy" id="1908238"/>
    <lineage>
        <taxon>Bacteria</taxon>
        <taxon>Pseudomonadati</taxon>
        <taxon>Bacteroidota</taxon>
        <taxon>Sphingobacteriia</taxon>
        <taxon>Sphingobacteriales</taxon>
        <taxon>Sphingobacteriaceae</taxon>
        <taxon>Pedobacter</taxon>
    </lineage>
</organism>
<sequence length="151" mass="17474">MLYNWVLFRLSEVYLNYAEALNEYSPGNPDIAKYVNLVRSRGSGVVATSPVSMPPLPNGLSQLDMRARIRNERKVELAFEDHRYWDLRRWMDETNLKADVLGVNITGTTRNTFAHSKIKVEGRFFNAKMYLYPIAYTELTVARGLVQNPLW</sequence>
<evidence type="ECO:0000313" key="8">
    <source>
        <dbReference type="Proteomes" id="UP001595792"/>
    </source>
</evidence>
<dbReference type="RefSeq" id="WP_378960154.1">
    <property type="nucleotide sequence ID" value="NZ_JBHRXC010000016.1"/>
</dbReference>
<evidence type="ECO:0000256" key="1">
    <source>
        <dbReference type="ARBA" id="ARBA00004442"/>
    </source>
</evidence>
<protein>
    <submittedName>
        <fullName evidence="7">RagB/SusD family nutrient uptake outer membrane protein</fullName>
    </submittedName>
</protein>
<evidence type="ECO:0000256" key="3">
    <source>
        <dbReference type="ARBA" id="ARBA00022729"/>
    </source>
</evidence>
<keyword evidence="5" id="KW-0998">Cell outer membrane</keyword>
<keyword evidence="3" id="KW-0732">Signal</keyword>
<evidence type="ECO:0000256" key="2">
    <source>
        <dbReference type="ARBA" id="ARBA00006275"/>
    </source>
</evidence>
<dbReference type="Pfam" id="PF07980">
    <property type="entry name" value="SusD_RagB"/>
    <property type="match status" value="1"/>
</dbReference>
<dbReference type="InterPro" id="IPR011990">
    <property type="entry name" value="TPR-like_helical_dom_sf"/>
</dbReference>
<comment type="subcellular location">
    <subcellularLocation>
        <location evidence="1">Cell outer membrane</location>
    </subcellularLocation>
</comment>
<comment type="caution">
    <text evidence="7">The sequence shown here is derived from an EMBL/GenBank/DDBJ whole genome shotgun (WGS) entry which is preliminary data.</text>
</comment>
<accession>A0ABV8NLK6</accession>
<evidence type="ECO:0000313" key="7">
    <source>
        <dbReference type="EMBL" id="MFC4196786.1"/>
    </source>
</evidence>
<keyword evidence="4" id="KW-0472">Membrane</keyword>
<name>A0ABV8NLK6_9SPHI</name>
<proteinExistence type="inferred from homology"/>
<reference evidence="8" key="1">
    <citation type="journal article" date="2019" name="Int. J. Syst. Evol. Microbiol.">
        <title>The Global Catalogue of Microorganisms (GCM) 10K type strain sequencing project: providing services to taxonomists for standard genome sequencing and annotation.</title>
        <authorList>
            <consortium name="The Broad Institute Genomics Platform"/>
            <consortium name="The Broad Institute Genome Sequencing Center for Infectious Disease"/>
            <person name="Wu L."/>
            <person name="Ma J."/>
        </authorList>
    </citation>
    <scope>NUCLEOTIDE SEQUENCE [LARGE SCALE GENOMIC DNA]</scope>
    <source>
        <strain evidence="8">CCM 8689</strain>
    </source>
</reference>
<feature type="domain" description="RagB/SusD" evidence="6">
    <location>
        <begin position="3"/>
        <end position="151"/>
    </location>
</feature>
<dbReference type="Proteomes" id="UP001595792">
    <property type="component" value="Unassembled WGS sequence"/>
</dbReference>
<evidence type="ECO:0000256" key="4">
    <source>
        <dbReference type="ARBA" id="ARBA00023136"/>
    </source>
</evidence>
<evidence type="ECO:0000259" key="6">
    <source>
        <dbReference type="Pfam" id="PF07980"/>
    </source>
</evidence>
<comment type="similarity">
    <text evidence="2">Belongs to the SusD family.</text>
</comment>
<dbReference type="SUPFAM" id="SSF48452">
    <property type="entry name" value="TPR-like"/>
    <property type="match status" value="1"/>
</dbReference>